<dbReference type="GO" id="GO:0016020">
    <property type="term" value="C:membrane"/>
    <property type="evidence" value="ECO:0007669"/>
    <property type="project" value="TreeGrafter"/>
</dbReference>
<organism evidence="9 10">
    <name type="scientific">Acropora cervicornis</name>
    <name type="common">Staghorn coral</name>
    <dbReference type="NCBI Taxonomy" id="6130"/>
    <lineage>
        <taxon>Eukaryota</taxon>
        <taxon>Metazoa</taxon>
        <taxon>Cnidaria</taxon>
        <taxon>Anthozoa</taxon>
        <taxon>Hexacorallia</taxon>
        <taxon>Scleractinia</taxon>
        <taxon>Astrocoeniina</taxon>
        <taxon>Acroporidae</taxon>
        <taxon>Acropora</taxon>
    </lineage>
</organism>
<name>A0AAD9Q2V0_ACRCE</name>
<keyword evidence="10" id="KW-1185">Reference proteome</keyword>
<dbReference type="Gene3D" id="1.20.5.190">
    <property type="match status" value="1"/>
</dbReference>
<comment type="caution">
    <text evidence="9">The sequence shown here is derived from an EMBL/GenBank/DDBJ whole genome shotgun (WGS) entry which is preliminary data.</text>
</comment>
<dbReference type="PRINTS" id="PR00193">
    <property type="entry name" value="MYOSINHEAVY"/>
</dbReference>
<gene>
    <name evidence="9" type="ORF">P5673_024985</name>
</gene>
<dbReference type="Gene3D" id="6.20.240.20">
    <property type="match status" value="1"/>
</dbReference>
<dbReference type="InterPro" id="IPR000048">
    <property type="entry name" value="IQ_motif_EF-hand-BS"/>
</dbReference>
<dbReference type="InterPro" id="IPR001609">
    <property type="entry name" value="Myosin_head_motor_dom-like"/>
</dbReference>
<evidence type="ECO:0000256" key="7">
    <source>
        <dbReference type="SAM" id="MobiDB-lite"/>
    </source>
</evidence>
<evidence type="ECO:0000313" key="10">
    <source>
        <dbReference type="Proteomes" id="UP001249851"/>
    </source>
</evidence>
<evidence type="ECO:0000313" key="9">
    <source>
        <dbReference type="EMBL" id="KAK2553755.1"/>
    </source>
</evidence>
<keyword evidence="4 6" id="KW-0505">Motor protein</keyword>
<feature type="compositionally biased region" description="Basic residues" evidence="7">
    <location>
        <begin position="618"/>
        <end position="627"/>
    </location>
</feature>
<dbReference type="PROSITE" id="PS50096">
    <property type="entry name" value="IQ"/>
    <property type="match status" value="1"/>
</dbReference>
<sequence length="902" mass="103742">MADDLDILNVIEARFQRKTFYSWAGVPLVGVNPFEYVTELYDEAMLEKYRTITPDEIKEYPPHIFAVGRRAFCDLERNLDTRNQSIVISGESGAGKTWTTRHLMRFFTKMADTRTEENNAVNKIEKRILDSNPILEAFGNAQTVRNKNSSRFGKFIQLQYDRCQRIVGATINTYLLEKTRLEKTKQALEHVGIGNQLQSEIFKVLRGILELCEVQFLEENDICSINDVGFRGSSACKLLQIDAESLKQCLCSRRITTGLTGEQFMKPCLESECEERRDCMAKLIYSKLFDWIITFINASIKAPPDSKYSFIGLLDIYGFENFDSNSLEQLCINYANEKLQQHFVYHFMKAQQEEYQKEGVEWSFQDFVDNRPCLDLIEGRISIFSLMNEECRLKREQDANSFISRLETSLANSNHFTCPKFRHKTHQFAINHFAETVSYQADELLKKNKDFIPPEVIELLQTSRNVLIQELFQFKDSEDQMENQRLDGDSNERNYRRRRQTTVTVVHKFKVSLDSLMSTLRSTNVHYIRCIKPNTRCQPGVFDRKQVVSQLNACGVLETIRISAAGYPIRISHREFLKRYSLTLKHLDPGTRSHMPPPLALSPKKDNGHLKGTPVERLKRRSRRRHRSSYDHSRQICRSIVEVVGLDEAGGCKENKQERNCERVKIGRTKVFLQESAMARLEEARNECLVKSLLIIQSCWRRYKRKLTKKRKAAAVTIQSVWRGWMAKRNFQRRLKAAQVIQHYIRRYLALKRSRERCVAKLVGGISENQVNAGKLSPAFTKNNCTDLKSVERLQFLSADGGKGCQTPSWFDQLDDTKNGKFTPTCSVFLGSKRFTLSSVRGHQRINPLAALMSNCNAAKINSQGSSANKQNLGIQTVNRSSAILSRRDIAKGLAGISEMVD</sequence>
<dbReference type="InterPro" id="IPR036961">
    <property type="entry name" value="Kinesin_motor_dom_sf"/>
</dbReference>
<evidence type="ECO:0000256" key="2">
    <source>
        <dbReference type="ARBA" id="ARBA00022840"/>
    </source>
</evidence>
<keyword evidence="1 6" id="KW-0547">Nucleotide-binding</keyword>
<dbReference type="Gene3D" id="1.20.120.720">
    <property type="entry name" value="Myosin VI head, motor domain, U50 subdomain"/>
    <property type="match status" value="1"/>
</dbReference>
<dbReference type="Gene3D" id="1.20.58.530">
    <property type="match status" value="1"/>
</dbReference>
<dbReference type="Pfam" id="PF00063">
    <property type="entry name" value="Myosin_head"/>
    <property type="match status" value="2"/>
</dbReference>
<dbReference type="GO" id="GO:0000146">
    <property type="term" value="F:microfilament motor activity"/>
    <property type="evidence" value="ECO:0007669"/>
    <property type="project" value="TreeGrafter"/>
</dbReference>
<dbReference type="GO" id="GO:0007015">
    <property type="term" value="P:actin filament organization"/>
    <property type="evidence" value="ECO:0007669"/>
    <property type="project" value="TreeGrafter"/>
</dbReference>
<dbReference type="SMART" id="SM00015">
    <property type="entry name" value="IQ"/>
    <property type="match status" value="3"/>
</dbReference>
<evidence type="ECO:0000256" key="6">
    <source>
        <dbReference type="PROSITE-ProRule" id="PRU00782"/>
    </source>
</evidence>
<dbReference type="GO" id="GO:0016459">
    <property type="term" value="C:myosin complex"/>
    <property type="evidence" value="ECO:0007669"/>
    <property type="project" value="UniProtKB-KW"/>
</dbReference>
<dbReference type="GO" id="GO:0005737">
    <property type="term" value="C:cytoplasm"/>
    <property type="evidence" value="ECO:0007669"/>
    <property type="project" value="TreeGrafter"/>
</dbReference>
<dbReference type="SMART" id="SM00242">
    <property type="entry name" value="MYSc"/>
    <property type="match status" value="1"/>
</dbReference>
<evidence type="ECO:0000256" key="4">
    <source>
        <dbReference type="ARBA" id="ARBA00023175"/>
    </source>
</evidence>
<dbReference type="GO" id="GO:0051015">
    <property type="term" value="F:actin filament binding"/>
    <property type="evidence" value="ECO:0007669"/>
    <property type="project" value="TreeGrafter"/>
</dbReference>
<feature type="domain" description="Myosin motor" evidence="8">
    <location>
        <begin position="1"/>
        <end position="686"/>
    </location>
</feature>
<dbReference type="PROSITE" id="PS51456">
    <property type="entry name" value="MYOSIN_MOTOR"/>
    <property type="match status" value="1"/>
</dbReference>
<evidence type="ECO:0000259" key="8">
    <source>
        <dbReference type="PROSITE" id="PS51456"/>
    </source>
</evidence>
<accession>A0AAD9Q2V0</accession>
<dbReference type="Gene3D" id="3.40.850.10">
    <property type="entry name" value="Kinesin motor domain"/>
    <property type="match status" value="2"/>
</dbReference>
<evidence type="ECO:0000256" key="1">
    <source>
        <dbReference type="ARBA" id="ARBA00022741"/>
    </source>
</evidence>
<dbReference type="InterPro" id="IPR027417">
    <property type="entry name" value="P-loop_NTPase"/>
</dbReference>
<proteinExistence type="inferred from homology"/>
<feature type="binding site" evidence="6">
    <location>
        <begin position="90"/>
        <end position="97"/>
    </location>
    <ligand>
        <name>ATP</name>
        <dbReference type="ChEBI" id="CHEBI:30616"/>
    </ligand>
</feature>
<feature type="region of interest" description="Disordered" evidence="7">
    <location>
        <begin position="588"/>
        <end position="629"/>
    </location>
</feature>
<comment type="similarity">
    <text evidence="6">Belongs to the TRAFAC class myosin-kinesin ATPase superfamily. Myosin family.</text>
</comment>
<keyword evidence="2 6" id="KW-0067">ATP-binding</keyword>
<dbReference type="PANTHER" id="PTHR13140:SF289">
    <property type="entry name" value="UNCONVENTIONAL MYOSIN-XIX"/>
    <property type="match status" value="1"/>
</dbReference>
<dbReference type="PANTHER" id="PTHR13140">
    <property type="entry name" value="MYOSIN"/>
    <property type="match status" value="1"/>
</dbReference>
<dbReference type="AlphaFoldDB" id="A0AAD9Q2V0"/>
<dbReference type="GO" id="GO:0005524">
    <property type="term" value="F:ATP binding"/>
    <property type="evidence" value="ECO:0007669"/>
    <property type="project" value="UniProtKB-UniRule"/>
</dbReference>
<keyword evidence="5 6" id="KW-0009">Actin-binding</keyword>
<dbReference type="Pfam" id="PF00612">
    <property type="entry name" value="IQ"/>
    <property type="match status" value="1"/>
</dbReference>
<dbReference type="EMBL" id="JARQWQ010000075">
    <property type="protein sequence ID" value="KAK2553755.1"/>
    <property type="molecule type" value="Genomic_DNA"/>
</dbReference>
<dbReference type="SUPFAM" id="SSF52540">
    <property type="entry name" value="P-loop containing nucleoside triphosphate hydrolases"/>
    <property type="match status" value="1"/>
</dbReference>
<evidence type="ECO:0000256" key="3">
    <source>
        <dbReference type="ARBA" id="ARBA00023123"/>
    </source>
</evidence>
<protein>
    <submittedName>
        <fullName evidence="9">Unconventional myosin-XIX</fullName>
    </submittedName>
</protein>
<keyword evidence="3 6" id="KW-0518">Myosin</keyword>
<dbReference type="Proteomes" id="UP001249851">
    <property type="component" value="Unassembled WGS sequence"/>
</dbReference>
<reference evidence="9" key="2">
    <citation type="journal article" date="2023" name="Science">
        <title>Genomic signatures of disease resistance in endangered staghorn corals.</title>
        <authorList>
            <person name="Vollmer S.V."/>
            <person name="Selwyn J.D."/>
            <person name="Despard B.A."/>
            <person name="Roesel C.L."/>
        </authorList>
    </citation>
    <scope>NUCLEOTIDE SEQUENCE</scope>
    <source>
        <strain evidence="9">K2</strain>
    </source>
</reference>
<reference evidence="9" key="1">
    <citation type="journal article" date="2023" name="G3 (Bethesda)">
        <title>Whole genome assembly and annotation of the endangered Caribbean coral Acropora cervicornis.</title>
        <authorList>
            <person name="Selwyn J.D."/>
            <person name="Vollmer S.V."/>
        </authorList>
    </citation>
    <scope>NUCLEOTIDE SEQUENCE</scope>
    <source>
        <strain evidence="9">K2</strain>
    </source>
</reference>
<feature type="compositionally biased region" description="Basic and acidic residues" evidence="7">
    <location>
        <begin position="603"/>
        <end position="617"/>
    </location>
</feature>
<evidence type="ECO:0000256" key="5">
    <source>
        <dbReference type="ARBA" id="ARBA00023203"/>
    </source>
</evidence>
<feature type="region of interest" description="Actin-binding" evidence="6">
    <location>
        <begin position="513"/>
        <end position="535"/>
    </location>
</feature>
<dbReference type="CDD" id="cd00124">
    <property type="entry name" value="MYSc"/>
    <property type="match status" value="1"/>
</dbReference>